<dbReference type="Proteomes" id="UP000283269">
    <property type="component" value="Unassembled WGS sequence"/>
</dbReference>
<dbReference type="EMBL" id="NHYD01003062">
    <property type="protein sequence ID" value="PPQ83011.1"/>
    <property type="molecule type" value="Genomic_DNA"/>
</dbReference>
<proteinExistence type="predicted"/>
<organism evidence="1 2">
    <name type="scientific">Psilocybe cyanescens</name>
    <dbReference type="NCBI Taxonomy" id="93625"/>
    <lineage>
        <taxon>Eukaryota</taxon>
        <taxon>Fungi</taxon>
        <taxon>Dikarya</taxon>
        <taxon>Basidiomycota</taxon>
        <taxon>Agaricomycotina</taxon>
        <taxon>Agaricomycetes</taxon>
        <taxon>Agaricomycetidae</taxon>
        <taxon>Agaricales</taxon>
        <taxon>Agaricineae</taxon>
        <taxon>Strophariaceae</taxon>
        <taxon>Psilocybe</taxon>
    </lineage>
</organism>
<dbReference type="InParanoid" id="A0A409WX20"/>
<dbReference type="AlphaFoldDB" id="A0A409WX20"/>
<accession>A0A409WX20</accession>
<comment type="caution">
    <text evidence="1">The sequence shown here is derived from an EMBL/GenBank/DDBJ whole genome shotgun (WGS) entry which is preliminary data.</text>
</comment>
<gene>
    <name evidence="1" type="ORF">CVT25_005303</name>
</gene>
<protein>
    <submittedName>
        <fullName evidence="1">Uncharacterized protein</fullName>
    </submittedName>
</protein>
<evidence type="ECO:0000313" key="1">
    <source>
        <dbReference type="EMBL" id="PPQ83011.1"/>
    </source>
</evidence>
<reference evidence="1 2" key="1">
    <citation type="journal article" date="2018" name="Evol. Lett.">
        <title>Horizontal gene cluster transfer increased hallucinogenic mushroom diversity.</title>
        <authorList>
            <person name="Reynolds H.T."/>
            <person name="Vijayakumar V."/>
            <person name="Gluck-Thaler E."/>
            <person name="Korotkin H.B."/>
            <person name="Matheny P.B."/>
            <person name="Slot J.C."/>
        </authorList>
    </citation>
    <scope>NUCLEOTIDE SEQUENCE [LARGE SCALE GENOMIC DNA]</scope>
    <source>
        <strain evidence="1 2">2631</strain>
    </source>
</reference>
<name>A0A409WX20_PSICY</name>
<evidence type="ECO:0000313" key="2">
    <source>
        <dbReference type="Proteomes" id="UP000283269"/>
    </source>
</evidence>
<sequence length="61" mass="7154">MAAEQLSKTQSTRIMKELFKLLSIADAWDMPDSMKLIEPKIIFDYHLIENHPDKHKNNTNI</sequence>
<keyword evidence="2" id="KW-1185">Reference proteome</keyword>